<evidence type="ECO:0000256" key="1">
    <source>
        <dbReference type="SAM" id="Phobius"/>
    </source>
</evidence>
<dbReference type="RefSeq" id="WP_200273343.1">
    <property type="nucleotide sequence ID" value="NZ_JAENIJ010000041.1"/>
</dbReference>
<comment type="caution">
    <text evidence="2">The sequence shown here is derived from an EMBL/GenBank/DDBJ whole genome shotgun (WGS) entry which is preliminary data.</text>
</comment>
<keyword evidence="1" id="KW-0472">Membrane</keyword>
<accession>A0A934SB71</accession>
<reference evidence="2" key="1">
    <citation type="submission" date="2021-01" db="EMBL/GenBank/DDBJ databases">
        <title>Modified the classification status of verrucomicrobia.</title>
        <authorList>
            <person name="Feng X."/>
        </authorList>
    </citation>
    <scope>NUCLEOTIDE SEQUENCE</scope>
    <source>
        <strain evidence="2">KCTC 22041</strain>
    </source>
</reference>
<organism evidence="2 3">
    <name type="scientific">Luteolibacter pohnpeiensis</name>
    <dbReference type="NCBI Taxonomy" id="454153"/>
    <lineage>
        <taxon>Bacteria</taxon>
        <taxon>Pseudomonadati</taxon>
        <taxon>Verrucomicrobiota</taxon>
        <taxon>Verrucomicrobiia</taxon>
        <taxon>Verrucomicrobiales</taxon>
        <taxon>Verrucomicrobiaceae</taxon>
        <taxon>Luteolibacter</taxon>
    </lineage>
</organism>
<evidence type="ECO:0000313" key="3">
    <source>
        <dbReference type="Proteomes" id="UP000603141"/>
    </source>
</evidence>
<proteinExistence type="predicted"/>
<dbReference type="EMBL" id="JAENIJ010000041">
    <property type="protein sequence ID" value="MBK1884296.1"/>
    <property type="molecule type" value="Genomic_DNA"/>
</dbReference>
<dbReference type="AlphaFoldDB" id="A0A934SB71"/>
<name>A0A934SB71_9BACT</name>
<keyword evidence="1" id="KW-1133">Transmembrane helix</keyword>
<sequence>MKSQKIFYILLILANACVFMQTYFWQQLKDGEYDVLLGFGMLSPIMSIGFIMPNAGRFEQMSYIMLKCLIYLISILIIASIGFVLGGR</sequence>
<gene>
    <name evidence="2" type="ORF">JIN85_17890</name>
</gene>
<evidence type="ECO:0000313" key="2">
    <source>
        <dbReference type="EMBL" id="MBK1884296.1"/>
    </source>
</evidence>
<keyword evidence="3" id="KW-1185">Reference proteome</keyword>
<feature type="transmembrane region" description="Helical" evidence="1">
    <location>
        <begin position="36"/>
        <end position="56"/>
    </location>
</feature>
<dbReference type="Proteomes" id="UP000603141">
    <property type="component" value="Unassembled WGS sequence"/>
</dbReference>
<feature type="transmembrane region" description="Helical" evidence="1">
    <location>
        <begin position="7"/>
        <end position="24"/>
    </location>
</feature>
<keyword evidence="1" id="KW-0812">Transmembrane</keyword>
<feature type="transmembrane region" description="Helical" evidence="1">
    <location>
        <begin position="68"/>
        <end position="86"/>
    </location>
</feature>
<protein>
    <submittedName>
        <fullName evidence="2">Uncharacterized protein</fullName>
    </submittedName>
</protein>